<dbReference type="InterPro" id="IPR036869">
    <property type="entry name" value="J_dom_sf"/>
</dbReference>
<dbReference type="SMART" id="SM00271">
    <property type="entry name" value="DnaJ"/>
    <property type="match status" value="1"/>
</dbReference>
<dbReference type="PRINTS" id="PR00625">
    <property type="entry name" value="JDOMAIN"/>
</dbReference>
<dbReference type="CDD" id="cd06257">
    <property type="entry name" value="DnaJ"/>
    <property type="match status" value="1"/>
</dbReference>
<name>A0A381NIM0_9ZZZZ</name>
<gene>
    <name evidence="2" type="ORF">METZ01_LOCUS7300</name>
</gene>
<dbReference type="EMBL" id="UINC01000388">
    <property type="protein sequence ID" value="SUZ54446.1"/>
    <property type="molecule type" value="Genomic_DNA"/>
</dbReference>
<sequence length="190" mass="22131">MKLDSKYFDNIRTSRAKPKGLRACDDPGCTEEGEFVAKINKNRTKYYCLEHIRAFNKNYDFFSGMSEKEILNYQESSITGFRPTWKMSSNAKTDGSSYFDRKINDPFDFVSQDRFSSKRNNKRNSKKSSISKAFDVLEINSKTSKREIRNKYKELVKKFHPDINGQNATNEEKLKDIINAYNELKSSGFC</sequence>
<evidence type="ECO:0000313" key="2">
    <source>
        <dbReference type="EMBL" id="SUZ54446.1"/>
    </source>
</evidence>
<feature type="domain" description="J" evidence="1">
    <location>
        <begin position="132"/>
        <end position="189"/>
    </location>
</feature>
<reference evidence="2" key="1">
    <citation type="submission" date="2018-05" db="EMBL/GenBank/DDBJ databases">
        <authorList>
            <person name="Lanie J.A."/>
            <person name="Ng W.-L."/>
            <person name="Kazmierczak K.M."/>
            <person name="Andrzejewski T.M."/>
            <person name="Davidsen T.M."/>
            <person name="Wayne K.J."/>
            <person name="Tettelin H."/>
            <person name="Glass J.I."/>
            <person name="Rusch D."/>
            <person name="Podicherti R."/>
            <person name="Tsui H.-C.T."/>
            <person name="Winkler M.E."/>
        </authorList>
    </citation>
    <scope>NUCLEOTIDE SEQUENCE</scope>
</reference>
<dbReference type="AlphaFoldDB" id="A0A381NIM0"/>
<dbReference type="PROSITE" id="PS50076">
    <property type="entry name" value="DNAJ_2"/>
    <property type="match status" value="1"/>
</dbReference>
<protein>
    <recommendedName>
        <fullName evidence="1">J domain-containing protein</fullName>
    </recommendedName>
</protein>
<organism evidence="2">
    <name type="scientific">marine metagenome</name>
    <dbReference type="NCBI Taxonomy" id="408172"/>
    <lineage>
        <taxon>unclassified sequences</taxon>
        <taxon>metagenomes</taxon>
        <taxon>ecological metagenomes</taxon>
    </lineage>
</organism>
<accession>A0A381NIM0</accession>
<evidence type="ECO:0000259" key="1">
    <source>
        <dbReference type="PROSITE" id="PS50076"/>
    </source>
</evidence>
<dbReference type="SUPFAM" id="SSF46565">
    <property type="entry name" value="Chaperone J-domain"/>
    <property type="match status" value="1"/>
</dbReference>
<dbReference type="Pfam" id="PF00226">
    <property type="entry name" value="DnaJ"/>
    <property type="match status" value="1"/>
</dbReference>
<dbReference type="Gene3D" id="1.10.287.110">
    <property type="entry name" value="DnaJ domain"/>
    <property type="match status" value="1"/>
</dbReference>
<proteinExistence type="predicted"/>
<dbReference type="InterPro" id="IPR001623">
    <property type="entry name" value="DnaJ_domain"/>
</dbReference>